<evidence type="ECO:0000313" key="3">
    <source>
        <dbReference type="Proteomes" id="UP001231915"/>
    </source>
</evidence>
<reference evidence="2 3" key="1">
    <citation type="submission" date="2023-05" db="EMBL/GenBank/DDBJ databases">
        <title>Pseudoalteromonas ardens sp. nov., Pseudoalteromonas obscura sp. nov., and Pseudoalteromonas umbrosa sp. nov., isolated from the coral Montipora capitata.</title>
        <authorList>
            <person name="Thomas E.M."/>
            <person name="Smith E.M."/>
            <person name="Papke E."/>
            <person name="Shlafstein M.D."/>
            <person name="Oline D.K."/>
            <person name="Videau P."/>
            <person name="Saw J.H."/>
            <person name="Strangman W.K."/>
            <person name="Ushijima B."/>
        </authorList>
    </citation>
    <scope>NUCLEOTIDE SEQUENCE [LARGE SCALE GENOMIC DNA]</scope>
    <source>
        <strain evidence="2 3">P94</strain>
    </source>
</reference>
<accession>A0ABT7EP12</accession>
<dbReference type="EMBL" id="JASJUT010000008">
    <property type="protein sequence ID" value="MDK2596779.1"/>
    <property type="molecule type" value="Genomic_DNA"/>
</dbReference>
<evidence type="ECO:0000313" key="2">
    <source>
        <dbReference type="EMBL" id="MDK2596779.1"/>
    </source>
</evidence>
<protein>
    <recommendedName>
        <fullName evidence="4">Peptidase S8/S53 domain-containing protein</fullName>
    </recommendedName>
</protein>
<feature type="signal peptide" evidence="1">
    <location>
        <begin position="1"/>
        <end position="21"/>
    </location>
</feature>
<proteinExistence type="predicted"/>
<keyword evidence="1" id="KW-0732">Signal</keyword>
<dbReference type="Proteomes" id="UP001231915">
    <property type="component" value="Unassembled WGS sequence"/>
</dbReference>
<comment type="caution">
    <text evidence="2">The sequence shown here is derived from an EMBL/GenBank/DDBJ whole genome shotgun (WGS) entry which is preliminary data.</text>
</comment>
<evidence type="ECO:0000256" key="1">
    <source>
        <dbReference type="SAM" id="SignalP"/>
    </source>
</evidence>
<keyword evidence="3" id="KW-1185">Reference proteome</keyword>
<dbReference type="RefSeq" id="WP_284137926.1">
    <property type="nucleotide sequence ID" value="NZ_JASJUT010000008.1"/>
</dbReference>
<name>A0ABT7EP12_9GAMM</name>
<feature type="chain" id="PRO_5047531610" description="Peptidase S8/S53 domain-containing protein" evidence="1">
    <location>
        <begin position="22"/>
        <end position="486"/>
    </location>
</feature>
<organism evidence="2 3">
    <name type="scientific">Pseudoalteromonas obscura</name>
    <dbReference type="NCBI Taxonomy" id="3048491"/>
    <lineage>
        <taxon>Bacteria</taxon>
        <taxon>Pseudomonadati</taxon>
        <taxon>Pseudomonadota</taxon>
        <taxon>Gammaproteobacteria</taxon>
        <taxon>Alteromonadales</taxon>
        <taxon>Pseudoalteromonadaceae</taxon>
        <taxon>Pseudoalteromonas</taxon>
    </lineage>
</organism>
<gene>
    <name evidence="2" type="ORF">QNM18_17145</name>
</gene>
<evidence type="ECO:0008006" key="4">
    <source>
        <dbReference type="Google" id="ProtNLM"/>
    </source>
</evidence>
<sequence>MSNTYKFLPALGLLSAFAAHATTPQPHPLKVHAQQHIADSIAWIDEQGISCEQNTNSHPMCDTVKVYFDDGEFDPSRTSSKQTILVMDYGMDLQTVLRYRSRIKSAYKYDPDTQTFVADNPSVSISRLGQKVLSDIDGFTYTDQDTGAVKPGFLPAAWLGDLAAKYVGAASQDKYDHETGAPHFSHGTKVFGYLAQHNPDAEFVIIDTSTFSPFIMHKDDICSRNIDAFYVKMERAAGSLLRDIIEVNDIEYINYSGGFERRDVQTAWASNKCSGSLSNSKAKRFVQSIRPVYDKLFSTYGVLGIHAGAASATSSENPLDVIDYQNRIRVMSYTTGSVDTQISQDAKTGWQDVFVNHTSEFDGHKYIDMYINFGYGRSAFWETNSTPKMASDVYGMRYGADWEFPSSSWAAPIATSYAIAIQSQMEWGFDPAYLKRTLISQDCYDNGGHFINFALSDFIYAGNGHCRLQDPLKYRLDTLNQQGYLK</sequence>